<dbReference type="AlphaFoldDB" id="A0A183TKN5"/>
<dbReference type="PANTHER" id="PTHR47510:SF3">
    <property type="entry name" value="ENDO_EXONUCLEASE_PHOSPHATASE DOMAIN-CONTAINING PROTEIN"/>
    <property type="match status" value="1"/>
</dbReference>
<dbReference type="Proteomes" id="UP000275846">
    <property type="component" value="Unassembled WGS sequence"/>
</dbReference>
<reference evidence="4" key="1">
    <citation type="submission" date="2016-06" db="UniProtKB">
        <authorList>
            <consortium name="WormBaseParasite"/>
        </authorList>
    </citation>
    <scope>IDENTIFICATION</scope>
</reference>
<dbReference type="WBParaSite" id="SSLN_0001768201-mRNA-1">
    <property type="protein sequence ID" value="SSLN_0001768201-mRNA-1"/>
    <property type="gene ID" value="SSLN_0001768201"/>
</dbReference>
<evidence type="ECO:0000259" key="1">
    <source>
        <dbReference type="Pfam" id="PF00078"/>
    </source>
</evidence>
<dbReference type="InterPro" id="IPR000477">
    <property type="entry name" value="RT_dom"/>
</dbReference>
<evidence type="ECO:0000313" key="4">
    <source>
        <dbReference type="WBParaSite" id="SSLN_0001768201-mRNA-1"/>
    </source>
</evidence>
<name>A0A183TKN5_SCHSO</name>
<evidence type="ECO:0000313" key="3">
    <source>
        <dbReference type="Proteomes" id="UP000275846"/>
    </source>
</evidence>
<organism evidence="4">
    <name type="scientific">Schistocephalus solidus</name>
    <name type="common">Tapeworm</name>
    <dbReference type="NCBI Taxonomy" id="70667"/>
    <lineage>
        <taxon>Eukaryota</taxon>
        <taxon>Metazoa</taxon>
        <taxon>Spiralia</taxon>
        <taxon>Lophotrochozoa</taxon>
        <taxon>Platyhelminthes</taxon>
        <taxon>Cestoda</taxon>
        <taxon>Eucestoda</taxon>
        <taxon>Diphyllobothriidea</taxon>
        <taxon>Diphyllobothriidae</taxon>
        <taxon>Schistocephalus</taxon>
    </lineage>
</organism>
<accession>A0A183TKN5</accession>
<evidence type="ECO:0000313" key="2">
    <source>
        <dbReference type="EMBL" id="VDM03419.1"/>
    </source>
</evidence>
<sequence length="429" mass="48768">MSVYTEEPPLDEKAYNRSVIPTNKVSPVSFPIDTVRKNLKPLQSTKSPGPDVISVKALNELSDQQAAQNSKIFEISMEAGERTSPKSFRPVSLTSICCKMTEKIIKTELMRHIEENNLLSSCQYGFRSDRSCPRNLLTSMENRTKSFEVGLSVDAVYIDFSKAIDIVLNRRLIFKLRQMGVTGNLLKWLAEFLTGRCQRVCFGDAKSYWETVHSGLPRLRRTTGRMLVSLIHEHMLAVIRDDGLSQVAAHTYETGHEFNFAAAKIIAHARCKTIRELFEAWASDENSFNRFIDLVPAHRALRSHLRTGATGVVLAPAPFKCLTEHLQASEGNTNALAGLTAEVVLQRLESLVFQHHIPKFWAWHMADTFVVIEWDQVLMFKERLNSVFPEEEEEEENDQLAFFDVLVFRKGRGGLNTKVFRKVANTKKY</sequence>
<feature type="domain" description="Reverse transcriptase" evidence="1">
    <location>
        <begin position="85"/>
        <end position="200"/>
    </location>
</feature>
<dbReference type="STRING" id="70667.A0A183TKN5"/>
<dbReference type="OrthoDB" id="6147158at2759"/>
<dbReference type="PANTHER" id="PTHR47510">
    <property type="entry name" value="REVERSE TRANSCRIPTASE DOMAIN-CONTAINING PROTEIN"/>
    <property type="match status" value="1"/>
</dbReference>
<gene>
    <name evidence="2" type="ORF">SSLN_LOCUS17033</name>
</gene>
<reference evidence="2 3" key="2">
    <citation type="submission" date="2018-11" db="EMBL/GenBank/DDBJ databases">
        <authorList>
            <consortium name="Pathogen Informatics"/>
        </authorList>
    </citation>
    <scope>NUCLEOTIDE SEQUENCE [LARGE SCALE GENOMIC DNA]</scope>
    <source>
        <strain evidence="2 3">NST_G2</strain>
    </source>
</reference>
<keyword evidence="3" id="KW-1185">Reference proteome</keyword>
<proteinExistence type="predicted"/>
<protein>
    <submittedName>
        <fullName evidence="4">Reverse transcriptase domain-containing protein</fullName>
    </submittedName>
</protein>
<dbReference type="Pfam" id="PF00078">
    <property type="entry name" value="RVT_1"/>
    <property type="match status" value="1"/>
</dbReference>
<dbReference type="EMBL" id="UYSU01041866">
    <property type="protein sequence ID" value="VDM03419.1"/>
    <property type="molecule type" value="Genomic_DNA"/>
</dbReference>